<feature type="non-terminal residue" evidence="1">
    <location>
        <position position="1"/>
    </location>
</feature>
<dbReference type="Proteomes" id="UP000266841">
    <property type="component" value="Unassembled WGS sequence"/>
</dbReference>
<organism evidence="1 2">
    <name type="scientific">Thalassiosira oceanica</name>
    <name type="common">Marine diatom</name>
    <dbReference type="NCBI Taxonomy" id="159749"/>
    <lineage>
        <taxon>Eukaryota</taxon>
        <taxon>Sar</taxon>
        <taxon>Stramenopiles</taxon>
        <taxon>Ochrophyta</taxon>
        <taxon>Bacillariophyta</taxon>
        <taxon>Coscinodiscophyceae</taxon>
        <taxon>Thalassiosirophycidae</taxon>
        <taxon>Thalassiosirales</taxon>
        <taxon>Thalassiosiraceae</taxon>
        <taxon>Thalassiosira</taxon>
    </lineage>
</organism>
<proteinExistence type="predicted"/>
<comment type="caution">
    <text evidence="1">The sequence shown here is derived from an EMBL/GenBank/DDBJ whole genome shotgun (WGS) entry which is preliminary data.</text>
</comment>
<evidence type="ECO:0000313" key="1">
    <source>
        <dbReference type="EMBL" id="EJK74340.1"/>
    </source>
</evidence>
<gene>
    <name evidence="1" type="ORF">THAOC_03991</name>
</gene>
<keyword evidence="2" id="KW-1185">Reference proteome</keyword>
<protein>
    <submittedName>
        <fullName evidence="1">Uncharacterized protein</fullName>
    </submittedName>
</protein>
<evidence type="ECO:0000313" key="2">
    <source>
        <dbReference type="Proteomes" id="UP000266841"/>
    </source>
</evidence>
<reference evidence="1 2" key="1">
    <citation type="journal article" date="2012" name="Genome Biol.">
        <title>Genome and low-iron response of an oceanic diatom adapted to chronic iron limitation.</title>
        <authorList>
            <person name="Lommer M."/>
            <person name="Specht M."/>
            <person name="Roy A.S."/>
            <person name="Kraemer L."/>
            <person name="Andreson R."/>
            <person name="Gutowska M.A."/>
            <person name="Wolf J."/>
            <person name="Bergner S.V."/>
            <person name="Schilhabel M.B."/>
            <person name="Klostermeier U.C."/>
            <person name="Beiko R.G."/>
            <person name="Rosenstiel P."/>
            <person name="Hippler M."/>
            <person name="Laroche J."/>
        </authorList>
    </citation>
    <scope>NUCLEOTIDE SEQUENCE [LARGE SCALE GENOMIC DNA]</scope>
    <source>
        <strain evidence="1 2">CCMP1005</strain>
    </source>
</reference>
<name>K0T9Z2_THAOC</name>
<sequence>IGIGARILSNNFVT</sequence>
<dbReference type="EMBL" id="AGNL01003768">
    <property type="protein sequence ID" value="EJK74340.1"/>
    <property type="molecule type" value="Genomic_DNA"/>
</dbReference>
<accession>K0T9Z2</accession>